<keyword evidence="4" id="KW-1185">Reference proteome</keyword>
<dbReference type="AlphaFoldDB" id="A0A6A6FWP7"/>
<protein>
    <submittedName>
        <fullName evidence="3">Uncharacterized protein</fullName>
    </submittedName>
</protein>
<keyword evidence="2" id="KW-0812">Transmembrane</keyword>
<feature type="region of interest" description="Disordered" evidence="1">
    <location>
        <begin position="206"/>
        <end position="246"/>
    </location>
</feature>
<sequence length="839" mass="90189">MSYSTTAHSESIRPRYKPVILRTASLVFLLLVTLGLIGLLEYGVRTLPHGQGRNSLVSRSVVLDQDHEHQILARQVESGSETPPTEPINTPVEPIDAPVEPIDAPAQSIIETPTTPIVTQSLPKDDYIPTETPASSADENDFIPTVVMEVPGISETIGSNVVGPSDYVPTGGGQYAPPSDYISPSDYVPTIASSAAGSDYIPAKQTATPEDQQAATPENQQAAKPAGKQDATPTGKQGATPAPTSKPMVVVSYSSHAVVATIQATLAPGSAPGSNYLQPSGGILTTSYEIFPVTMTVDGTDPDASGSPLEAGVAGKDGKKVLIVSYWNHLQVFYGTFLAVLLAVLYRILYSVLHSNLVLIDPFRQLLDSRGALAEHSFFSFYQNPSIVFGPFPALMKGRWAVSATATAYIVACMMPALASEVIWVDTNWGCKNPGPNPKIPCAPRLTTTGIVVRVLQGMLGFTGAVIIALIALLLSSKTGLCADPSSIATVSSLMRHPGLTEELNEMSVDPETTLFSMEQAIKGKRFGLGHWKTASGAQGYGIYPLGYNTDAAQTERTFFKNDRGEYSAVVNSNPDANAESSWNATSARSHTWMWMDPILLIVATGTFGVILAWRFTSGTTGFNGFFGSDTFGPRFILTGAATILANLWSTIEQSAMIMAPLGRLARDPALPNSTICFAPTNTPLLSTWRALRHGYFFVAMVTVITILGEALSIVISGVPYRAGQTYMTWLVSEYLSLAILGIMIISSIAVIFHRSREPKVPVLPETLGAKMLYLNGSGMLDDFEGVEGAEQRVRDETLARLGKWYEFAPMVRRDGRRRMWLVDEATASRNGVFGTVRC</sequence>
<feature type="compositionally biased region" description="Polar residues" evidence="1">
    <location>
        <begin position="206"/>
        <end position="222"/>
    </location>
</feature>
<name>A0A6A6FWP7_9PEZI</name>
<dbReference type="InterPro" id="IPR021840">
    <property type="entry name" value="DUF3433"/>
</dbReference>
<evidence type="ECO:0000256" key="1">
    <source>
        <dbReference type="SAM" id="MobiDB-lite"/>
    </source>
</evidence>
<dbReference type="Pfam" id="PF11915">
    <property type="entry name" value="DUF3433"/>
    <property type="match status" value="2"/>
</dbReference>
<proteinExistence type="predicted"/>
<organism evidence="3 4">
    <name type="scientific">Cercospora zeae-maydis SCOH1-5</name>
    <dbReference type="NCBI Taxonomy" id="717836"/>
    <lineage>
        <taxon>Eukaryota</taxon>
        <taxon>Fungi</taxon>
        <taxon>Dikarya</taxon>
        <taxon>Ascomycota</taxon>
        <taxon>Pezizomycotina</taxon>
        <taxon>Dothideomycetes</taxon>
        <taxon>Dothideomycetidae</taxon>
        <taxon>Mycosphaerellales</taxon>
        <taxon>Mycosphaerellaceae</taxon>
        <taxon>Cercospora</taxon>
    </lineage>
</organism>
<evidence type="ECO:0000313" key="4">
    <source>
        <dbReference type="Proteomes" id="UP000799539"/>
    </source>
</evidence>
<feature type="transmembrane region" description="Helical" evidence="2">
    <location>
        <begin position="400"/>
        <end position="419"/>
    </location>
</feature>
<feature type="transmembrane region" description="Helical" evidence="2">
    <location>
        <begin position="332"/>
        <end position="350"/>
    </location>
</feature>
<dbReference type="PANTHER" id="PTHR37544">
    <property type="entry name" value="SPRAY-RELATED"/>
    <property type="match status" value="1"/>
</dbReference>
<feature type="transmembrane region" description="Helical" evidence="2">
    <location>
        <begin position="20"/>
        <end position="40"/>
    </location>
</feature>
<keyword evidence="2" id="KW-0472">Membrane</keyword>
<feature type="transmembrane region" description="Helical" evidence="2">
    <location>
        <begin position="455"/>
        <end position="475"/>
    </location>
</feature>
<feature type="transmembrane region" description="Helical" evidence="2">
    <location>
        <begin position="636"/>
        <end position="652"/>
    </location>
</feature>
<gene>
    <name evidence="3" type="ORF">CERZMDRAFT_92549</name>
</gene>
<feature type="transmembrane region" description="Helical" evidence="2">
    <location>
        <begin position="695"/>
        <end position="715"/>
    </location>
</feature>
<accession>A0A6A6FWP7</accession>
<reference evidence="3" key="1">
    <citation type="journal article" date="2020" name="Stud. Mycol.">
        <title>101 Dothideomycetes genomes: a test case for predicting lifestyles and emergence of pathogens.</title>
        <authorList>
            <person name="Haridas S."/>
            <person name="Albert R."/>
            <person name="Binder M."/>
            <person name="Bloem J."/>
            <person name="Labutti K."/>
            <person name="Salamov A."/>
            <person name="Andreopoulos B."/>
            <person name="Baker S."/>
            <person name="Barry K."/>
            <person name="Bills G."/>
            <person name="Bluhm B."/>
            <person name="Cannon C."/>
            <person name="Castanera R."/>
            <person name="Culley D."/>
            <person name="Daum C."/>
            <person name="Ezra D."/>
            <person name="Gonzalez J."/>
            <person name="Henrissat B."/>
            <person name="Kuo A."/>
            <person name="Liang C."/>
            <person name="Lipzen A."/>
            <person name="Lutzoni F."/>
            <person name="Magnuson J."/>
            <person name="Mondo S."/>
            <person name="Nolan M."/>
            <person name="Ohm R."/>
            <person name="Pangilinan J."/>
            <person name="Park H.-J."/>
            <person name="Ramirez L."/>
            <person name="Alfaro M."/>
            <person name="Sun H."/>
            <person name="Tritt A."/>
            <person name="Yoshinaga Y."/>
            <person name="Zwiers L.-H."/>
            <person name="Turgeon B."/>
            <person name="Goodwin S."/>
            <person name="Spatafora J."/>
            <person name="Crous P."/>
            <person name="Grigoriev I."/>
        </authorList>
    </citation>
    <scope>NUCLEOTIDE SEQUENCE</scope>
    <source>
        <strain evidence="3">SCOH1-5</strain>
    </source>
</reference>
<dbReference type="EMBL" id="ML992662">
    <property type="protein sequence ID" value="KAF2217915.1"/>
    <property type="molecule type" value="Genomic_DNA"/>
</dbReference>
<dbReference type="PANTHER" id="PTHR37544:SF3">
    <property type="entry name" value="SPRAY"/>
    <property type="match status" value="1"/>
</dbReference>
<dbReference type="OrthoDB" id="5428901at2759"/>
<evidence type="ECO:0000313" key="3">
    <source>
        <dbReference type="EMBL" id="KAF2217915.1"/>
    </source>
</evidence>
<dbReference type="Proteomes" id="UP000799539">
    <property type="component" value="Unassembled WGS sequence"/>
</dbReference>
<feature type="transmembrane region" description="Helical" evidence="2">
    <location>
        <begin position="735"/>
        <end position="753"/>
    </location>
</feature>
<feature type="transmembrane region" description="Helical" evidence="2">
    <location>
        <begin position="599"/>
        <end position="616"/>
    </location>
</feature>
<keyword evidence="2" id="KW-1133">Transmembrane helix</keyword>
<evidence type="ECO:0000256" key="2">
    <source>
        <dbReference type="SAM" id="Phobius"/>
    </source>
</evidence>